<gene>
    <name evidence="1" type="ORF">AGERDE_LOCUS4596</name>
</gene>
<protein>
    <submittedName>
        <fullName evidence="1">3413_t:CDS:1</fullName>
    </submittedName>
</protein>
<sequence length="139" mass="16296">MVKELREKLSEYIGFKPEQIRMPITAEDQDLLRKLIAQQEQITDIVIGEHQDLLRYRRNSKALELAPSSHKIAKKVSKKIREHPIGANYFSLCINMLIKPFIPQSSIYARIRFNFLVLCIRLCYLVLSNYESFLRTGEL</sequence>
<dbReference type="OrthoDB" id="2386437at2759"/>
<dbReference type="AlphaFoldDB" id="A0A9N8ZV09"/>
<accession>A0A9N8ZV09</accession>
<dbReference type="Proteomes" id="UP000789831">
    <property type="component" value="Unassembled WGS sequence"/>
</dbReference>
<keyword evidence="2" id="KW-1185">Reference proteome</keyword>
<comment type="caution">
    <text evidence="1">The sequence shown here is derived from an EMBL/GenBank/DDBJ whole genome shotgun (WGS) entry which is preliminary data.</text>
</comment>
<proteinExistence type="predicted"/>
<evidence type="ECO:0000313" key="1">
    <source>
        <dbReference type="EMBL" id="CAG8508070.1"/>
    </source>
</evidence>
<evidence type="ECO:0000313" key="2">
    <source>
        <dbReference type="Proteomes" id="UP000789831"/>
    </source>
</evidence>
<reference evidence="1" key="1">
    <citation type="submission" date="2021-06" db="EMBL/GenBank/DDBJ databases">
        <authorList>
            <person name="Kallberg Y."/>
            <person name="Tangrot J."/>
            <person name="Rosling A."/>
        </authorList>
    </citation>
    <scope>NUCLEOTIDE SEQUENCE</scope>
    <source>
        <strain evidence="1">MT106</strain>
    </source>
</reference>
<dbReference type="EMBL" id="CAJVPL010000542">
    <property type="protein sequence ID" value="CAG8508070.1"/>
    <property type="molecule type" value="Genomic_DNA"/>
</dbReference>
<organism evidence="1 2">
    <name type="scientific">Ambispora gerdemannii</name>
    <dbReference type="NCBI Taxonomy" id="144530"/>
    <lineage>
        <taxon>Eukaryota</taxon>
        <taxon>Fungi</taxon>
        <taxon>Fungi incertae sedis</taxon>
        <taxon>Mucoromycota</taxon>
        <taxon>Glomeromycotina</taxon>
        <taxon>Glomeromycetes</taxon>
        <taxon>Archaeosporales</taxon>
        <taxon>Ambisporaceae</taxon>
        <taxon>Ambispora</taxon>
    </lineage>
</organism>
<name>A0A9N8ZV09_9GLOM</name>